<dbReference type="SUPFAM" id="SSF53850">
    <property type="entry name" value="Periplasmic binding protein-like II"/>
    <property type="match status" value="1"/>
</dbReference>
<keyword evidence="4 9" id="KW-0812">Transmembrane</keyword>
<evidence type="ECO:0000256" key="4">
    <source>
        <dbReference type="ARBA" id="ARBA00022692"/>
    </source>
</evidence>
<dbReference type="Gene3D" id="1.10.287.70">
    <property type="match status" value="1"/>
</dbReference>
<evidence type="ECO:0000313" key="13">
    <source>
        <dbReference type="RefSeq" id="XP_017782654.1"/>
    </source>
</evidence>
<proteinExistence type="inferred from homology"/>
<evidence type="ECO:0000256" key="7">
    <source>
        <dbReference type="ARBA" id="ARBA00023170"/>
    </source>
</evidence>
<protein>
    <submittedName>
        <fullName evidence="13">Glutamate [NMDA] receptor subunit 1-like</fullName>
    </submittedName>
</protein>
<dbReference type="InterPro" id="IPR052192">
    <property type="entry name" value="Insect_Ionotropic_Sensory_Rcpt"/>
</dbReference>
<keyword evidence="10" id="KW-0732">Signal</keyword>
<evidence type="ECO:0000256" key="3">
    <source>
        <dbReference type="ARBA" id="ARBA00022475"/>
    </source>
</evidence>
<feature type="chain" id="PRO_5046727735" evidence="10">
    <location>
        <begin position="20"/>
        <end position="484"/>
    </location>
</feature>
<evidence type="ECO:0000256" key="10">
    <source>
        <dbReference type="SAM" id="SignalP"/>
    </source>
</evidence>
<keyword evidence="8" id="KW-0325">Glycoprotein</keyword>
<feature type="transmembrane region" description="Helical" evidence="9">
    <location>
        <begin position="262"/>
        <end position="283"/>
    </location>
</feature>
<accession>A0ABM1N754</accession>
<evidence type="ECO:0000256" key="6">
    <source>
        <dbReference type="ARBA" id="ARBA00023136"/>
    </source>
</evidence>
<evidence type="ECO:0000256" key="2">
    <source>
        <dbReference type="ARBA" id="ARBA00008685"/>
    </source>
</evidence>
<evidence type="ECO:0000313" key="12">
    <source>
        <dbReference type="Proteomes" id="UP000695000"/>
    </source>
</evidence>
<gene>
    <name evidence="13" type="primary">LOC108566993</name>
</gene>
<keyword evidence="7" id="KW-0675">Receptor</keyword>
<dbReference type="PANTHER" id="PTHR42643:SF33">
    <property type="entry name" value="GLUTAMATE RECEPTOR 2-LIKE PROTEIN"/>
    <property type="match status" value="1"/>
</dbReference>
<dbReference type="Pfam" id="PF00060">
    <property type="entry name" value="Lig_chan"/>
    <property type="match status" value="1"/>
</dbReference>
<evidence type="ECO:0000256" key="9">
    <source>
        <dbReference type="SAM" id="Phobius"/>
    </source>
</evidence>
<dbReference type="PANTHER" id="PTHR42643">
    <property type="entry name" value="IONOTROPIC RECEPTOR 20A-RELATED"/>
    <property type="match status" value="1"/>
</dbReference>
<keyword evidence="12" id="KW-1185">Reference proteome</keyword>
<sequence length="484" mass="56005">MSVYIILTFILVIPQLSKAQNTHRFLEDFLQNRNEYINVFDCHKKDWENYGFWSQNFGLNLSILKDSTTHQRRCNFRGAKFKIALIIEDERSFQHFDDFKFPWVDVHTKENIGSISRALEYCKISPEFVRVNSYEHLYQENDDFLFTATAPYMTKDLLKKISFVRIQGSPKVCYLIKRPPKSYVITIFTNAFDSSVWLAIIICLILLAICLYGILNIEGKREAIKFRDSFNAFDMALIALEAVCQQGASIDPRSYSARILEVLMFTAFMFLYVSYSANILVLLQSTTTIHSIDEMRELKFKIGGMNTSSMKHYHSGIGEDLYQRSINSSGAYSIQEGMERVREGLFAFYLESHYSYTYIKESYTDYETCGLQQVGESFETRLGFAGFNKRSPYAELFKVIFLKMEELGFQSRHFKRYFRKPVCYSPGSSFDTVGIPETYQAILVVTLGVVLAILLLLAEILAAKCAERKNQKKKLNVVFDFNDS</sequence>
<reference evidence="13" key="1">
    <citation type="submission" date="2025-08" db="UniProtKB">
        <authorList>
            <consortium name="RefSeq"/>
        </authorList>
    </citation>
    <scope>IDENTIFICATION</scope>
    <source>
        <tissue evidence="13">Whole Larva</tissue>
    </source>
</reference>
<feature type="transmembrane region" description="Helical" evidence="9">
    <location>
        <begin position="439"/>
        <end position="463"/>
    </location>
</feature>
<dbReference type="RefSeq" id="XP_017782654.1">
    <property type="nucleotide sequence ID" value="XM_017927165.1"/>
</dbReference>
<comment type="subcellular location">
    <subcellularLocation>
        <location evidence="1">Cell membrane</location>
        <topology evidence="1">Multi-pass membrane protein</topology>
    </subcellularLocation>
</comment>
<evidence type="ECO:0000256" key="1">
    <source>
        <dbReference type="ARBA" id="ARBA00004651"/>
    </source>
</evidence>
<organism evidence="12 13">
    <name type="scientific">Nicrophorus vespilloides</name>
    <name type="common">Boreal carrion beetle</name>
    <dbReference type="NCBI Taxonomy" id="110193"/>
    <lineage>
        <taxon>Eukaryota</taxon>
        <taxon>Metazoa</taxon>
        <taxon>Ecdysozoa</taxon>
        <taxon>Arthropoda</taxon>
        <taxon>Hexapoda</taxon>
        <taxon>Insecta</taxon>
        <taxon>Pterygota</taxon>
        <taxon>Neoptera</taxon>
        <taxon>Endopterygota</taxon>
        <taxon>Coleoptera</taxon>
        <taxon>Polyphaga</taxon>
        <taxon>Staphyliniformia</taxon>
        <taxon>Silphidae</taxon>
        <taxon>Nicrophorinae</taxon>
        <taxon>Nicrophorus</taxon>
    </lineage>
</organism>
<feature type="domain" description="Ionotropic glutamate receptor C-terminal" evidence="11">
    <location>
        <begin position="194"/>
        <end position="473"/>
    </location>
</feature>
<comment type="similarity">
    <text evidence="2">Belongs to the glutamate-gated ion channel (TC 1.A.10.1) family.</text>
</comment>
<dbReference type="InterPro" id="IPR001320">
    <property type="entry name" value="Iontro_rcpt_C"/>
</dbReference>
<keyword evidence="5 9" id="KW-1133">Transmembrane helix</keyword>
<keyword evidence="3" id="KW-1003">Cell membrane</keyword>
<keyword evidence="6 9" id="KW-0472">Membrane</keyword>
<evidence type="ECO:0000256" key="8">
    <source>
        <dbReference type="ARBA" id="ARBA00023180"/>
    </source>
</evidence>
<dbReference type="GeneID" id="108566993"/>
<feature type="transmembrane region" description="Helical" evidence="9">
    <location>
        <begin position="196"/>
        <end position="217"/>
    </location>
</feature>
<feature type="signal peptide" evidence="10">
    <location>
        <begin position="1"/>
        <end position="19"/>
    </location>
</feature>
<evidence type="ECO:0000256" key="5">
    <source>
        <dbReference type="ARBA" id="ARBA00022989"/>
    </source>
</evidence>
<name>A0ABM1N754_NICVS</name>
<dbReference type="Proteomes" id="UP000695000">
    <property type="component" value="Unplaced"/>
</dbReference>
<evidence type="ECO:0000259" key="11">
    <source>
        <dbReference type="Pfam" id="PF00060"/>
    </source>
</evidence>